<dbReference type="EMBL" id="CDOI01000136">
    <property type="protein sequence ID" value="CEN45599.1"/>
    <property type="molecule type" value="Genomic_DNA"/>
</dbReference>
<dbReference type="Proteomes" id="UP000045051">
    <property type="component" value="Unassembled WGS sequence"/>
</dbReference>
<sequence>MKKLQYLVLMTLLVIGCGKDNPTGEIPNEPEQKLSSQKILGDFTFFDEATGKKHNAEIKDNVVTAVIETSFDIKALTATVRISDKATISPDPIQKRDYTNPVIYTITAEDGTKAEYKVIVTKQLPSESNIYRLHFKEVGELHNYHNQNPSLNQPNKNIDIRLKVPSKTDVTKLTSVFEISEGATIHPKAGQTLDYTKPVEYTVTSKDGKKVVKYTVTVVFDDTNESGQKTNSHKLLGDFTFFDEVTGKWRNAEIKDNEVTAVIETPFDIKALTATVRIPDKATISPDPTQKRDYTTPVVYTITAEDGTKAEYKVIVTKRLLSESNIYRLHFKEVGKSRDHYNPHPSLNQHDKNADIRIVVPLTTDVTKLTSVFEISEGATIHPKAGQTLDYTKPVEYTVTSEDGKTVLKYTVTVIFDDLPKLSLSINGEEFRNVPPGGTIVFGVNVLPKHEDIRVSLVTEDGKSSVPLTIQKVDDTNKKIHVKLPDTYLNGIYKLDVRIAENNSAMSYTFVLHGGNPVFHYITSNGGGPKKTNSLLYLAEQFGIFASINRKDFAKHSFFIKKNGEYLPLENARFHTNSTTIILEAPLELPNTSLETGTDFEFVIRYEGKEYTYPLVNNKKEPVKVYIPKPPVVTGVSKTSVTQGETLVIKGSNLFYPHGDLRDGGRDKINHYTAIRSRTPSKELISMIGKEIDAQGNLVLTVPFNFLAETEYKLFIDSNVDSFGEVETPITIKVELPKPTHPTMRIQEAEVYHENSKYFKKQLRVKFNGDISKINIKAIVFPEYQNAKITNFIVYEGSNSIMTGELNFWDYRDVYTRRHTLYVLFEEGGKEYKLYFNAKRGEQND</sequence>
<name>A0A0B7I4A2_9FLAO</name>
<dbReference type="RefSeq" id="WP_052458124.1">
    <property type="nucleotide sequence ID" value="NZ_CDOI01000136.1"/>
</dbReference>
<accession>A0A0B7I4A2</accession>
<evidence type="ECO:0000313" key="2">
    <source>
        <dbReference type="Proteomes" id="UP000045051"/>
    </source>
</evidence>
<reference evidence="1 2" key="1">
    <citation type="submission" date="2015-01" db="EMBL/GenBank/DDBJ databases">
        <authorList>
            <person name="Xiang T."/>
            <person name="Song Y."/>
            <person name="Huang L."/>
            <person name="Wang B."/>
            <person name="Wu P."/>
        </authorList>
    </citation>
    <scope>NUCLEOTIDE SEQUENCE [LARGE SCALE GENOMIC DNA]</scope>
    <source>
        <strain evidence="1 2">CcD38</strain>
    </source>
</reference>
<organism evidence="1 2">
    <name type="scientific">Capnocytophaga canis</name>
    <dbReference type="NCBI Taxonomy" id="1848903"/>
    <lineage>
        <taxon>Bacteria</taxon>
        <taxon>Pseudomonadati</taxon>
        <taxon>Bacteroidota</taxon>
        <taxon>Flavobacteriia</taxon>
        <taxon>Flavobacteriales</taxon>
        <taxon>Flavobacteriaceae</taxon>
        <taxon>Capnocytophaga</taxon>
    </lineage>
</organism>
<gene>
    <name evidence="1" type="ORF">CCAND38_260009</name>
</gene>
<evidence type="ECO:0000313" key="1">
    <source>
        <dbReference type="EMBL" id="CEN45599.1"/>
    </source>
</evidence>
<dbReference type="PROSITE" id="PS51257">
    <property type="entry name" value="PROKAR_LIPOPROTEIN"/>
    <property type="match status" value="1"/>
</dbReference>
<dbReference type="AlphaFoldDB" id="A0A0B7I4A2"/>
<keyword evidence="2" id="KW-1185">Reference proteome</keyword>
<protein>
    <submittedName>
        <fullName evidence="1">Uncharacterized protein</fullName>
    </submittedName>
</protein>
<dbReference type="Gene3D" id="2.60.40.2340">
    <property type="match status" value="4"/>
</dbReference>
<proteinExistence type="predicted"/>